<protein>
    <recommendedName>
        <fullName evidence="3">SdiA-regulated family protein</fullName>
    </recommendedName>
</protein>
<proteinExistence type="predicted"/>
<dbReference type="SUPFAM" id="SSF101898">
    <property type="entry name" value="NHL repeat"/>
    <property type="match status" value="1"/>
</dbReference>
<evidence type="ECO:0000313" key="2">
    <source>
        <dbReference type="Proteomes" id="UP000245429"/>
    </source>
</evidence>
<accession>A0A2U8QVR1</accession>
<evidence type="ECO:0000313" key="1">
    <source>
        <dbReference type="EMBL" id="AWM14159.1"/>
    </source>
</evidence>
<dbReference type="KEGG" id="fse:DI487_10075"/>
<dbReference type="PROSITE" id="PS51257">
    <property type="entry name" value="PROKAR_LIPOPROTEIN"/>
    <property type="match status" value="1"/>
</dbReference>
<name>A0A2U8QVR1_9FLAO</name>
<keyword evidence="2" id="KW-1185">Reference proteome</keyword>
<reference evidence="1 2" key="1">
    <citation type="submission" date="2018-05" db="EMBL/GenBank/DDBJ databases">
        <title>Flavobacterium sp. MEBiC07310.</title>
        <authorList>
            <person name="Baek K."/>
        </authorList>
    </citation>
    <scope>NUCLEOTIDE SEQUENCE [LARGE SCALE GENOMIC DNA]</scope>
    <source>
        <strain evidence="1 2">MEBiC07310</strain>
    </source>
</reference>
<dbReference type="RefSeq" id="WP_109569525.1">
    <property type="nucleotide sequence ID" value="NZ_CP029463.1"/>
</dbReference>
<dbReference type="AlphaFoldDB" id="A0A2U8QVR1"/>
<gene>
    <name evidence="1" type="ORF">DI487_10075</name>
</gene>
<organism evidence="1 2">
    <name type="scientific">Flavobacterium sediminis</name>
    <dbReference type="NCBI Taxonomy" id="2201181"/>
    <lineage>
        <taxon>Bacteria</taxon>
        <taxon>Pseudomonadati</taxon>
        <taxon>Bacteroidota</taxon>
        <taxon>Flavobacteriia</taxon>
        <taxon>Flavobacteriales</taxon>
        <taxon>Flavobacteriaceae</taxon>
        <taxon>Flavobacterium</taxon>
    </lineage>
</organism>
<dbReference type="EMBL" id="CP029463">
    <property type="protein sequence ID" value="AWM14159.1"/>
    <property type="molecule type" value="Genomic_DNA"/>
</dbReference>
<evidence type="ECO:0008006" key="3">
    <source>
        <dbReference type="Google" id="ProtNLM"/>
    </source>
</evidence>
<sequence length="287" mass="32700">MINKTYIFFLFLSFGCCFLGSCQKEPTTLETVASFPKELKELSGIIEIENKLYLVEDSNNEAVIWVFHTDGTLSGKIEVKGFENRDWEALTRDEEGNLYIGDFGNNDSDRKDLRILKINKKELNRNEVVPSQVTTFNYPEQKHFPPKKKKKSFDAEAFIVKGDVFWLFTKNKNGISHVYQIPNRPGNFKAILTDTLALSVKDKPVMVTDAAFNTRTQTLVLLGHSVLFTMQLKTDRFPSEAVTSTVKLNTSQKEGICFGSNETLFMVDERVKKKGGNLYRLKLKAEP</sequence>
<dbReference type="Proteomes" id="UP000245429">
    <property type="component" value="Chromosome"/>
</dbReference>